<dbReference type="InterPro" id="IPR023578">
    <property type="entry name" value="Ras_GEF_dom_sf"/>
</dbReference>
<dbReference type="Pfam" id="PF00618">
    <property type="entry name" value="RasGEF_N"/>
    <property type="match status" value="1"/>
</dbReference>
<dbReference type="PANTHER" id="PTHR23113:SF370">
    <property type="entry name" value="RAS GUANINE NUCLEOTIDE EXCHANGE FACTOR P"/>
    <property type="match status" value="1"/>
</dbReference>
<proteinExistence type="predicted"/>
<dbReference type="Proteomes" id="UP000193411">
    <property type="component" value="Unassembled WGS sequence"/>
</dbReference>
<keyword evidence="1 2" id="KW-0344">Guanine-nucleotide releasing factor</keyword>
<dbReference type="EMBL" id="MCFL01000053">
    <property type="protein sequence ID" value="ORZ31937.1"/>
    <property type="molecule type" value="Genomic_DNA"/>
</dbReference>
<evidence type="ECO:0000256" key="2">
    <source>
        <dbReference type="PROSITE-ProRule" id="PRU00168"/>
    </source>
</evidence>
<comment type="caution">
    <text evidence="5">The sequence shown here is derived from an EMBL/GenBank/DDBJ whole genome shotgun (WGS) entry which is preliminary data.</text>
</comment>
<evidence type="ECO:0000313" key="5">
    <source>
        <dbReference type="EMBL" id="ORZ31937.1"/>
    </source>
</evidence>
<dbReference type="InterPro" id="IPR036964">
    <property type="entry name" value="RASGEF_cat_dom_sf"/>
</dbReference>
<dbReference type="AlphaFoldDB" id="A0A1Y2HBF8"/>
<gene>
    <name evidence="5" type="ORF">BCR44DRAFT_1441365</name>
</gene>
<dbReference type="GO" id="GO:0005085">
    <property type="term" value="F:guanyl-nucleotide exchange factor activity"/>
    <property type="evidence" value="ECO:0007669"/>
    <property type="project" value="UniProtKB-KW"/>
</dbReference>
<dbReference type="PANTHER" id="PTHR23113">
    <property type="entry name" value="GUANINE NUCLEOTIDE EXCHANGE FACTOR"/>
    <property type="match status" value="1"/>
</dbReference>
<dbReference type="InterPro" id="IPR008937">
    <property type="entry name" value="Ras-like_GEF"/>
</dbReference>
<dbReference type="PROSITE" id="PS00720">
    <property type="entry name" value="RASGEF"/>
    <property type="match status" value="1"/>
</dbReference>
<dbReference type="CDD" id="cd06224">
    <property type="entry name" value="REM"/>
    <property type="match status" value="1"/>
</dbReference>
<dbReference type="PROSITE" id="PS50009">
    <property type="entry name" value="RASGEF_CAT"/>
    <property type="match status" value="1"/>
</dbReference>
<dbReference type="Gene3D" id="1.10.840.10">
    <property type="entry name" value="Ras guanine-nucleotide exchange factors catalytic domain"/>
    <property type="match status" value="1"/>
</dbReference>
<dbReference type="CDD" id="cd00155">
    <property type="entry name" value="RasGEF"/>
    <property type="match status" value="1"/>
</dbReference>
<organism evidence="5 6">
    <name type="scientific">Catenaria anguillulae PL171</name>
    <dbReference type="NCBI Taxonomy" id="765915"/>
    <lineage>
        <taxon>Eukaryota</taxon>
        <taxon>Fungi</taxon>
        <taxon>Fungi incertae sedis</taxon>
        <taxon>Blastocladiomycota</taxon>
        <taxon>Blastocladiomycetes</taxon>
        <taxon>Blastocladiales</taxon>
        <taxon>Catenariaceae</taxon>
        <taxon>Catenaria</taxon>
    </lineage>
</organism>
<dbReference type="InterPro" id="IPR019804">
    <property type="entry name" value="Ras_G-nucl-exch_fac_CS"/>
</dbReference>
<dbReference type="OrthoDB" id="546434at2759"/>
<dbReference type="Pfam" id="PF00617">
    <property type="entry name" value="RasGEF"/>
    <property type="match status" value="1"/>
</dbReference>
<evidence type="ECO:0000259" key="4">
    <source>
        <dbReference type="PROSITE" id="PS50212"/>
    </source>
</evidence>
<accession>A0A1Y2HBF8</accession>
<sequence>MADLSHSIVSGIDQVADTILGYSLLSSGPALKDSFMPNGVQVHSHVATRVQEARVAGSAILQRSKIAAGVWPPPTAAPDLIASLHETGAAVRRLVADAKQAIRLVRASMAVDIAKAEEQRRLWMHGEQVRAMFQVWESSTVTVATAASTLPVDPSASQQNQVASPSESAAKAAVVLKDAGHLDDPTDGIVFENSAVRGGRLRFDEPFVRAFLMTHHSFTTSQDLMSVLIKRYELVPPLGIKDENSFRVWVECKLMPVRTRVLTIITMWVNNYFSDFLSDDKVLLVKLREFLNIKAAQDFPIKVQQINGLLTTQLAAFDSREPPIDEKQAPKPIVSKAVGKLADGFQHLLDVDSTELARQWTLIEARCFRAVSNKEWINQIWGRVHEASRTKAPTIDTMIGLTNKVTTLVSLMVVREEQEKARHVAIKYWIHVAQACAALNNYNAVTAVIAGLKMGPVRRMEKTWASFHKKHPKSSESFTKLSEAVSTSGQYANYRKLMKNVQPPCIPFLGVHITDLTFIEDGNPDYLPDESSGHLINFEKRRKVAAVIEEISQMQRACKYHLHTVPAIESFLMRLEITSTERELYAMSVKAEPIEDDSDDE</sequence>
<dbReference type="GO" id="GO:0007265">
    <property type="term" value="P:Ras protein signal transduction"/>
    <property type="evidence" value="ECO:0007669"/>
    <property type="project" value="TreeGrafter"/>
</dbReference>
<evidence type="ECO:0000259" key="3">
    <source>
        <dbReference type="PROSITE" id="PS50009"/>
    </source>
</evidence>
<dbReference type="InterPro" id="IPR001895">
    <property type="entry name" value="RASGEF_cat_dom"/>
</dbReference>
<protein>
    <submittedName>
        <fullName evidence="5">Ras guanine nucleotide exchange factor domain-containing protein</fullName>
    </submittedName>
</protein>
<dbReference type="SMART" id="SM00229">
    <property type="entry name" value="RasGEFN"/>
    <property type="match status" value="1"/>
</dbReference>
<feature type="domain" description="N-terminal Ras-GEF" evidence="4">
    <location>
        <begin position="166"/>
        <end position="314"/>
    </location>
</feature>
<evidence type="ECO:0000256" key="1">
    <source>
        <dbReference type="ARBA" id="ARBA00022658"/>
    </source>
</evidence>
<reference evidence="5 6" key="1">
    <citation type="submission" date="2016-07" db="EMBL/GenBank/DDBJ databases">
        <title>Pervasive Adenine N6-methylation of Active Genes in Fungi.</title>
        <authorList>
            <consortium name="DOE Joint Genome Institute"/>
            <person name="Mondo S.J."/>
            <person name="Dannebaum R.O."/>
            <person name="Kuo R.C."/>
            <person name="Labutti K."/>
            <person name="Haridas S."/>
            <person name="Kuo A."/>
            <person name="Salamov A."/>
            <person name="Ahrendt S.R."/>
            <person name="Lipzen A."/>
            <person name="Sullivan W."/>
            <person name="Andreopoulos W.B."/>
            <person name="Clum A."/>
            <person name="Lindquist E."/>
            <person name="Daum C."/>
            <person name="Ramamoorthy G.K."/>
            <person name="Gryganskyi A."/>
            <person name="Culley D."/>
            <person name="Magnuson J.K."/>
            <person name="James T.Y."/>
            <person name="O'Malley M.A."/>
            <person name="Stajich J.E."/>
            <person name="Spatafora J.W."/>
            <person name="Visel A."/>
            <person name="Grigoriev I.V."/>
        </authorList>
    </citation>
    <scope>NUCLEOTIDE SEQUENCE [LARGE SCALE GENOMIC DNA]</scope>
    <source>
        <strain evidence="5 6">PL171</strain>
    </source>
</reference>
<dbReference type="InterPro" id="IPR000651">
    <property type="entry name" value="Ras-like_Gua-exchang_fac_N"/>
</dbReference>
<evidence type="ECO:0000313" key="6">
    <source>
        <dbReference type="Proteomes" id="UP000193411"/>
    </source>
</evidence>
<dbReference type="SUPFAM" id="SSF48366">
    <property type="entry name" value="Ras GEF"/>
    <property type="match status" value="1"/>
</dbReference>
<dbReference type="SMART" id="SM00147">
    <property type="entry name" value="RasGEF"/>
    <property type="match status" value="1"/>
</dbReference>
<keyword evidence="6" id="KW-1185">Reference proteome</keyword>
<dbReference type="GO" id="GO:0005886">
    <property type="term" value="C:plasma membrane"/>
    <property type="evidence" value="ECO:0007669"/>
    <property type="project" value="TreeGrafter"/>
</dbReference>
<dbReference type="STRING" id="765915.A0A1Y2HBF8"/>
<name>A0A1Y2HBF8_9FUNG</name>
<dbReference type="Gene3D" id="1.20.870.10">
    <property type="entry name" value="Son of sevenless (SoS) protein Chain: S domain 1"/>
    <property type="match status" value="1"/>
</dbReference>
<dbReference type="PROSITE" id="PS50212">
    <property type="entry name" value="RASGEF_NTER"/>
    <property type="match status" value="1"/>
</dbReference>
<feature type="domain" description="Ras-GEF" evidence="3">
    <location>
        <begin position="352"/>
        <end position="594"/>
    </location>
</feature>